<organism evidence="2 3">
    <name type="scientific">Marinibaculum pumilum</name>
    <dbReference type="NCBI Taxonomy" id="1766165"/>
    <lineage>
        <taxon>Bacteria</taxon>
        <taxon>Pseudomonadati</taxon>
        <taxon>Pseudomonadota</taxon>
        <taxon>Alphaproteobacteria</taxon>
        <taxon>Rhodospirillales</taxon>
        <taxon>Rhodospirillaceae</taxon>
        <taxon>Marinibaculum</taxon>
    </lineage>
</organism>
<dbReference type="RefSeq" id="WP_379899723.1">
    <property type="nucleotide sequence ID" value="NZ_JBHRTR010000023.1"/>
</dbReference>
<feature type="signal peptide" evidence="1">
    <location>
        <begin position="1"/>
        <end position="22"/>
    </location>
</feature>
<keyword evidence="3" id="KW-1185">Reference proteome</keyword>
<reference evidence="3" key="1">
    <citation type="journal article" date="2019" name="Int. J. Syst. Evol. Microbiol.">
        <title>The Global Catalogue of Microorganisms (GCM) 10K type strain sequencing project: providing services to taxonomists for standard genome sequencing and annotation.</title>
        <authorList>
            <consortium name="The Broad Institute Genomics Platform"/>
            <consortium name="The Broad Institute Genome Sequencing Center for Infectious Disease"/>
            <person name="Wu L."/>
            <person name="Ma J."/>
        </authorList>
    </citation>
    <scope>NUCLEOTIDE SEQUENCE [LARGE SCALE GENOMIC DNA]</scope>
    <source>
        <strain evidence="3">KCTC 42964</strain>
    </source>
</reference>
<dbReference type="EMBL" id="JBHRTR010000023">
    <property type="protein sequence ID" value="MFC3227514.1"/>
    <property type="molecule type" value="Genomic_DNA"/>
</dbReference>
<feature type="chain" id="PRO_5047499579" evidence="1">
    <location>
        <begin position="23"/>
        <end position="149"/>
    </location>
</feature>
<evidence type="ECO:0000256" key="1">
    <source>
        <dbReference type="SAM" id="SignalP"/>
    </source>
</evidence>
<gene>
    <name evidence="2" type="ORF">ACFOGJ_09750</name>
</gene>
<proteinExistence type="predicted"/>
<keyword evidence="1" id="KW-0732">Signal</keyword>
<name>A0ABV7KZ90_9PROT</name>
<evidence type="ECO:0000313" key="2">
    <source>
        <dbReference type="EMBL" id="MFC3227514.1"/>
    </source>
</evidence>
<evidence type="ECO:0000313" key="3">
    <source>
        <dbReference type="Proteomes" id="UP001595528"/>
    </source>
</evidence>
<protein>
    <submittedName>
        <fullName evidence="2">Uncharacterized protein</fullName>
    </submittedName>
</protein>
<comment type="caution">
    <text evidence="2">The sequence shown here is derived from an EMBL/GenBank/DDBJ whole genome shotgun (WGS) entry which is preliminary data.</text>
</comment>
<accession>A0ABV7KZ90</accession>
<dbReference type="Proteomes" id="UP001595528">
    <property type="component" value="Unassembled WGS sequence"/>
</dbReference>
<sequence>MKKSIFAMTLGLGLAAGGTAMADDCGAPRTIDYCDGASACGVMYVPYYDANNLTPNITDVTVTGPRSVSVELPPVGNNRPESVCLAYFLPVGTYNVTATFADGTSSWSKGVQVDQMRTAVTCPQVSIDLAYRRLSNDPILCRGLVRSAS</sequence>